<keyword evidence="2" id="KW-0472">Membrane</keyword>
<feature type="transmembrane region" description="Helical" evidence="2">
    <location>
        <begin position="19"/>
        <end position="40"/>
    </location>
</feature>
<protein>
    <submittedName>
        <fullName evidence="3">Uncharacterized protein</fullName>
    </submittedName>
</protein>
<organism evidence="3 4">
    <name type="scientific">Ogataea haglerorum</name>
    <dbReference type="NCBI Taxonomy" id="1937702"/>
    <lineage>
        <taxon>Eukaryota</taxon>
        <taxon>Fungi</taxon>
        <taxon>Dikarya</taxon>
        <taxon>Ascomycota</taxon>
        <taxon>Saccharomycotina</taxon>
        <taxon>Pichiomycetes</taxon>
        <taxon>Pichiales</taxon>
        <taxon>Pichiaceae</taxon>
        <taxon>Ogataea</taxon>
    </lineage>
</organism>
<feature type="region of interest" description="Disordered" evidence="1">
    <location>
        <begin position="331"/>
        <end position="350"/>
    </location>
</feature>
<name>A0AAN6HZD4_9ASCO</name>
<dbReference type="AlphaFoldDB" id="A0AAN6HZD4"/>
<feature type="region of interest" description="Disordered" evidence="1">
    <location>
        <begin position="46"/>
        <end position="70"/>
    </location>
</feature>
<feature type="compositionally biased region" description="Basic and acidic residues" evidence="1">
    <location>
        <begin position="88"/>
        <end position="100"/>
    </location>
</feature>
<proteinExistence type="predicted"/>
<keyword evidence="2" id="KW-0812">Transmembrane</keyword>
<dbReference type="EMBL" id="JAHLUH010000011">
    <property type="protein sequence ID" value="KAG7725896.1"/>
    <property type="molecule type" value="Genomic_DNA"/>
</dbReference>
<dbReference type="Proteomes" id="UP000738402">
    <property type="component" value="Unassembled WGS sequence"/>
</dbReference>
<evidence type="ECO:0000313" key="3">
    <source>
        <dbReference type="EMBL" id="KAG7725896.1"/>
    </source>
</evidence>
<evidence type="ECO:0000313" key="4">
    <source>
        <dbReference type="Proteomes" id="UP000738402"/>
    </source>
</evidence>
<comment type="caution">
    <text evidence="3">The sequence shown here is derived from an EMBL/GenBank/DDBJ whole genome shotgun (WGS) entry which is preliminary data.</text>
</comment>
<sequence length="444" mass="50626">MWGAGEGCGARLPHAARPVVLLVVGLGLGLGLGPLVLGHVQKHVPVHDPQDEKQPVQVDELQREDQREHDRLRDPALVLLRGKVERVRPDGPELGEHRPQNPEVEPVSEVDPHGHKHEEERPHEHRVQVVERLGRGQEEVGDVHRDVHGNAHPREVEPVRQADQQHRDDVVEHELLEVLARLLQLQDQHHALLRPERRLRQVVELEQVEVGDVRVLLVERPRVEVPHRRLLHHVQPQRAAHAVVAHRVRLLREPSNLGLLADAKVQRKRPQHNLHEELSVEREEHHHVRDKRKVLPALLVQRRVCARNLVRHGHKHVQRVRRSVVVGEPVRQLRRGQKHQRRQPRVSVAEDLDRDPDLAEHGKIVAGVCGSVELLFVQLGRRLDVLIRVHGAQGRHRVVSEIDLAHRRVPTSACSVFHKQRITKGLNVANVFSAADGCTGVEIM</sequence>
<evidence type="ECO:0000256" key="2">
    <source>
        <dbReference type="SAM" id="Phobius"/>
    </source>
</evidence>
<keyword evidence="2" id="KW-1133">Transmembrane helix</keyword>
<gene>
    <name evidence="3" type="ORF">KL933_003944</name>
</gene>
<evidence type="ECO:0000256" key="1">
    <source>
        <dbReference type="SAM" id="MobiDB-lite"/>
    </source>
</evidence>
<feature type="compositionally biased region" description="Basic residues" evidence="1">
    <location>
        <begin position="332"/>
        <end position="344"/>
    </location>
</feature>
<reference evidence="3" key="1">
    <citation type="journal article" date="2021" name="G3 (Bethesda)">
        <title>Genomic diversity, chromosomal rearrangements, and interspecies hybridization in the ogataea polymorpha species complex.</title>
        <authorList>
            <person name="Hanson S.J."/>
            <person name="Cinneide E.O."/>
            <person name="Salzberg L.I."/>
            <person name="Wolfe K.H."/>
            <person name="McGowan J."/>
            <person name="Fitzpatrick D.A."/>
            <person name="Matlin K."/>
        </authorList>
    </citation>
    <scope>NUCLEOTIDE SEQUENCE</scope>
    <source>
        <strain evidence="3">83-405-1</strain>
    </source>
</reference>
<feature type="region of interest" description="Disordered" evidence="1">
    <location>
        <begin position="88"/>
        <end position="124"/>
    </location>
</feature>
<feature type="compositionally biased region" description="Basic and acidic residues" evidence="1">
    <location>
        <begin position="110"/>
        <end position="124"/>
    </location>
</feature>
<accession>A0AAN6HZD4</accession>